<evidence type="ECO:0000313" key="1">
    <source>
        <dbReference type="EMBL" id="EGF97357.1"/>
    </source>
</evidence>
<accession>F4SDC0</accession>
<dbReference type="STRING" id="747676.F4SDC0"/>
<dbReference type="EMBL" id="GL883246">
    <property type="protein sequence ID" value="EGF97357.1"/>
    <property type="molecule type" value="Genomic_DNA"/>
</dbReference>
<dbReference type="VEuPathDB" id="FungiDB:MELLADRAFT_85615"/>
<gene>
    <name evidence="1" type="ORF">MELLADRAFT_85615</name>
</gene>
<dbReference type="SUPFAM" id="SSF50044">
    <property type="entry name" value="SH3-domain"/>
    <property type="match status" value="1"/>
</dbReference>
<dbReference type="OrthoDB" id="548867at2759"/>
<dbReference type="HOGENOM" id="CLU_2979607_0_0_1"/>
<dbReference type="Proteomes" id="UP000001072">
    <property type="component" value="Unassembled WGS sequence"/>
</dbReference>
<name>F4SDC0_MELLP</name>
<dbReference type="InterPro" id="IPR036028">
    <property type="entry name" value="SH3-like_dom_sf"/>
</dbReference>
<reference evidence="2" key="1">
    <citation type="journal article" date="2011" name="Proc. Natl. Acad. Sci. U.S.A.">
        <title>Obligate biotrophy features unraveled by the genomic analysis of rust fungi.</title>
        <authorList>
            <person name="Duplessis S."/>
            <person name="Cuomo C.A."/>
            <person name="Lin Y.-C."/>
            <person name="Aerts A."/>
            <person name="Tisserant E."/>
            <person name="Veneault-Fourrey C."/>
            <person name="Joly D.L."/>
            <person name="Hacquard S."/>
            <person name="Amselem J."/>
            <person name="Cantarel B.L."/>
            <person name="Chiu R."/>
            <person name="Coutinho P.M."/>
            <person name="Feau N."/>
            <person name="Field M."/>
            <person name="Frey P."/>
            <person name="Gelhaye E."/>
            <person name="Goldberg J."/>
            <person name="Grabherr M.G."/>
            <person name="Kodira C.D."/>
            <person name="Kohler A."/>
            <person name="Kuees U."/>
            <person name="Lindquist E.A."/>
            <person name="Lucas S.M."/>
            <person name="Mago R."/>
            <person name="Mauceli E."/>
            <person name="Morin E."/>
            <person name="Murat C."/>
            <person name="Pangilinan J.L."/>
            <person name="Park R."/>
            <person name="Pearson M."/>
            <person name="Quesneville H."/>
            <person name="Rouhier N."/>
            <person name="Sakthikumar S."/>
            <person name="Salamov A.A."/>
            <person name="Schmutz J."/>
            <person name="Selles B."/>
            <person name="Shapiro H."/>
            <person name="Tanguay P."/>
            <person name="Tuskan G.A."/>
            <person name="Henrissat B."/>
            <person name="Van de Peer Y."/>
            <person name="Rouze P."/>
            <person name="Ellis J.G."/>
            <person name="Dodds P.N."/>
            <person name="Schein J.E."/>
            <person name="Zhong S."/>
            <person name="Hamelin R.C."/>
            <person name="Grigoriev I.V."/>
            <person name="Szabo L.J."/>
            <person name="Martin F."/>
        </authorList>
    </citation>
    <scope>NUCLEOTIDE SEQUENCE [LARGE SCALE GENOMIC DNA]</scope>
    <source>
        <strain evidence="2">98AG31 / pathotype 3-4-7</strain>
    </source>
</reference>
<evidence type="ECO:0000313" key="2">
    <source>
        <dbReference type="Proteomes" id="UP000001072"/>
    </source>
</evidence>
<organism evidence="2">
    <name type="scientific">Melampsora larici-populina (strain 98AG31 / pathotype 3-4-7)</name>
    <name type="common">Poplar leaf rust fungus</name>
    <dbReference type="NCBI Taxonomy" id="747676"/>
    <lineage>
        <taxon>Eukaryota</taxon>
        <taxon>Fungi</taxon>
        <taxon>Dikarya</taxon>
        <taxon>Basidiomycota</taxon>
        <taxon>Pucciniomycotina</taxon>
        <taxon>Pucciniomycetes</taxon>
        <taxon>Pucciniales</taxon>
        <taxon>Melampsoraceae</taxon>
        <taxon>Melampsora</taxon>
    </lineage>
</organism>
<protein>
    <submittedName>
        <fullName evidence="1">Uncharacterized protein</fullName>
    </submittedName>
</protein>
<dbReference type="InParanoid" id="F4SDC0"/>
<dbReference type="KEGG" id="mlr:MELLADRAFT_85615"/>
<proteinExistence type="predicted"/>
<dbReference type="GeneID" id="18933906"/>
<dbReference type="AlphaFoldDB" id="F4SDC0"/>
<keyword evidence="2" id="KW-1185">Reference proteome</keyword>
<dbReference type="RefSeq" id="XP_007419374.1">
    <property type="nucleotide sequence ID" value="XM_007419312.1"/>
</dbReference>
<sequence>MTEFISVAFVQHNFVAERPDEVDAKRGEPIIGISRSNHQWSELNQLVVFVVLGSSLSI</sequence>